<dbReference type="CDD" id="cd04301">
    <property type="entry name" value="NAT_SF"/>
    <property type="match status" value="1"/>
</dbReference>
<reference evidence="2" key="1">
    <citation type="submission" date="2020-09" db="EMBL/GenBank/DDBJ databases">
        <title>Genome seq and assembly of Tianweitania sp.</title>
        <authorList>
            <person name="Chhetri G."/>
        </authorList>
    </citation>
    <scope>NUCLEOTIDE SEQUENCE</scope>
    <source>
        <strain evidence="2">Rool2</strain>
    </source>
</reference>
<dbReference type="GO" id="GO:0016747">
    <property type="term" value="F:acyltransferase activity, transferring groups other than amino-acyl groups"/>
    <property type="evidence" value="ECO:0007669"/>
    <property type="project" value="InterPro"/>
</dbReference>
<dbReference type="InterPro" id="IPR016181">
    <property type="entry name" value="Acyl_CoA_acyltransferase"/>
</dbReference>
<name>A0A8J6PYI2_9HYPH</name>
<dbReference type="Proteomes" id="UP000643405">
    <property type="component" value="Unassembled WGS sequence"/>
</dbReference>
<dbReference type="EMBL" id="JACVVX010000007">
    <property type="protein sequence ID" value="MBD0416828.1"/>
    <property type="molecule type" value="Genomic_DNA"/>
</dbReference>
<proteinExistence type="predicted"/>
<dbReference type="RefSeq" id="WP_188166263.1">
    <property type="nucleotide sequence ID" value="NZ_JACVVX010000007.1"/>
</dbReference>
<evidence type="ECO:0000313" key="2">
    <source>
        <dbReference type="EMBL" id="MBD0416828.1"/>
    </source>
</evidence>
<dbReference type="PROSITE" id="PS51186">
    <property type="entry name" value="GNAT"/>
    <property type="match status" value="1"/>
</dbReference>
<accession>A0A8J6PYI2</accession>
<sequence length="177" mass="20302">MTPRVHKRHLELRCLSDLTSLDDFELGDLEQEYAGGPIQRVVDRARATTHPLLHHFFVARDHKQLVGFFCLREGLARPDWAFDDTISLHHMRISKQFQGMGYGARTLGLAADWIYRNRPNVHTLILSVNSENLNARRFYERCGFEQSGTIRDGRLGPELVMTGSIGELTRIEWPAAM</sequence>
<dbReference type="Pfam" id="PF00583">
    <property type="entry name" value="Acetyltransf_1"/>
    <property type="match status" value="1"/>
</dbReference>
<keyword evidence="3" id="KW-1185">Reference proteome</keyword>
<comment type="caution">
    <text evidence="2">The sequence shown here is derived from an EMBL/GenBank/DDBJ whole genome shotgun (WGS) entry which is preliminary data.</text>
</comment>
<protein>
    <submittedName>
        <fullName evidence="2">GNAT family N-acetyltransferase</fullName>
    </submittedName>
</protein>
<evidence type="ECO:0000259" key="1">
    <source>
        <dbReference type="PROSITE" id="PS51186"/>
    </source>
</evidence>
<dbReference type="SUPFAM" id="SSF55729">
    <property type="entry name" value="Acyl-CoA N-acyltransferases (Nat)"/>
    <property type="match status" value="1"/>
</dbReference>
<feature type="domain" description="N-acetyltransferase" evidence="1">
    <location>
        <begin position="10"/>
        <end position="166"/>
    </location>
</feature>
<dbReference type="PANTHER" id="PTHR43072">
    <property type="entry name" value="N-ACETYLTRANSFERASE"/>
    <property type="match status" value="1"/>
</dbReference>
<evidence type="ECO:0000313" key="3">
    <source>
        <dbReference type="Proteomes" id="UP000643405"/>
    </source>
</evidence>
<dbReference type="InterPro" id="IPR000182">
    <property type="entry name" value="GNAT_dom"/>
</dbReference>
<dbReference type="AlphaFoldDB" id="A0A8J6PYI2"/>
<organism evidence="2 3">
    <name type="scientific">Oryzicola mucosus</name>
    <dbReference type="NCBI Taxonomy" id="2767425"/>
    <lineage>
        <taxon>Bacteria</taxon>
        <taxon>Pseudomonadati</taxon>
        <taxon>Pseudomonadota</taxon>
        <taxon>Alphaproteobacteria</taxon>
        <taxon>Hyphomicrobiales</taxon>
        <taxon>Phyllobacteriaceae</taxon>
        <taxon>Oryzicola</taxon>
    </lineage>
</organism>
<dbReference type="Gene3D" id="3.40.630.30">
    <property type="match status" value="1"/>
</dbReference>
<gene>
    <name evidence="2" type="ORF">ICI42_19425</name>
</gene>